<evidence type="ECO:0000313" key="6">
    <source>
        <dbReference type="Proteomes" id="UP000251002"/>
    </source>
</evidence>
<sequence length="361" mass="39079">MKKQSFLIIAALLFISILLAACQPKGETVTEAETDSDKKSEASEHPLAGKEVALILQQNLGTFSAQYIAGVEDQVENFGGKVTVFNSEGDLAKMASNLDAAINQGADAILIDHGTKEALNQGVEKAVEKGIPVVAFDAGVDVEGVVSLEQGDQLMAEQTLTKLAEDHDGEANIVKIWTAGFAPMERRQIAYEQFLKDNPGIKEVAAFGSATQNTALDTQAQMEAILKQYPNEGDITAVWAAWDEFAKGAVRAIEQAGRTDIKVYSIDMSDEDLQMIQKDGSPWVASAAVDPTDIGRIQVRYAYQLINGEQPEEKVVLEPVFIDAGQLPDETVTTETLSEHIEGWGASEQGYTDDLRELEGE</sequence>
<dbReference type="PROSITE" id="PS51257">
    <property type="entry name" value="PROKAR_LIPOPROTEIN"/>
    <property type="match status" value="1"/>
</dbReference>
<evidence type="ECO:0000256" key="1">
    <source>
        <dbReference type="ARBA" id="ARBA00004196"/>
    </source>
</evidence>
<keyword evidence="3" id="KW-0732">Signal</keyword>
<dbReference type="EMBL" id="QLZR01000001">
    <property type="protein sequence ID" value="RAZ81476.1"/>
    <property type="molecule type" value="Genomic_DNA"/>
</dbReference>
<evidence type="ECO:0000256" key="3">
    <source>
        <dbReference type="SAM" id="SignalP"/>
    </source>
</evidence>
<dbReference type="GO" id="GO:0030246">
    <property type="term" value="F:carbohydrate binding"/>
    <property type="evidence" value="ECO:0007669"/>
    <property type="project" value="TreeGrafter"/>
</dbReference>
<accession>A0A365L7R5</accession>
<gene>
    <name evidence="5" type="ORF">DP120_04160</name>
</gene>
<evidence type="ECO:0000313" key="5">
    <source>
        <dbReference type="EMBL" id="RAZ81476.1"/>
    </source>
</evidence>
<dbReference type="RefSeq" id="WP_112222078.1">
    <property type="nucleotide sequence ID" value="NZ_CP196859.1"/>
</dbReference>
<reference evidence="5 6" key="1">
    <citation type="submission" date="2018-06" db="EMBL/GenBank/DDBJ databases">
        <title>The draft genome sequences of strains SCU63 and S1.</title>
        <authorList>
            <person name="Gan L."/>
        </authorList>
    </citation>
    <scope>NUCLEOTIDE SEQUENCE [LARGE SCALE GENOMIC DNA]</scope>
    <source>
        <strain evidence="5 6">SCU63</strain>
    </source>
</reference>
<dbReference type="Pfam" id="PF13407">
    <property type="entry name" value="Peripla_BP_4"/>
    <property type="match status" value="1"/>
</dbReference>
<dbReference type="CDD" id="cd06305">
    <property type="entry name" value="PBP1_methylthioribose_binding-like"/>
    <property type="match status" value="1"/>
</dbReference>
<protein>
    <submittedName>
        <fullName evidence="5">LacI family transcriptional regulator</fullName>
    </submittedName>
</protein>
<dbReference type="Proteomes" id="UP000251002">
    <property type="component" value="Unassembled WGS sequence"/>
</dbReference>
<dbReference type="Gene3D" id="3.40.50.2300">
    <property type="match status" value="2"/>
</dbReference>
<comment type="similarity">
    <text evidence="2">Belongs to the bacterial solute-binding protein 2 family.</text>
</comment>
<feature type="chain" id="PRO_5038837098" evidence="3">
    <location>
        <begin position="21"/>
        <end position="361"/>
    </location>
</feature>
<evidence type="ECO:0000259" key="4">
    <source>
        <dbReference type="Pfam" id="PF13407"/>
    </source>
</evidence>
<dbReference type="GO" id="GO:0030288">
    <property type="term" value="C:outer membrane-bounded periplasmic space"/>
    <property type="evidence" value="ECO:0007669"/>
    <property type="project" value="TreeGrafter"/>
</dbReference>
<dbReference type="PANTHER" id="PTHR30036">
    <property type="entry name" value="D-XYLOSE-BINDING PERIPLASMIC PROTEIN"/>
    <property type="match status" value="1"/>
</dbReference>
<comment type="caution">
    <text evidence="5">The sequence shown here is derived from an EMBL/GenBank/DDBJ whole genome shotgun (WGS) entry which is preliminary data.</text>
</comment>
<keyword evidence="6" id="KW-1185">Reference proteome</keyword>
<proteinExistence type="inferred from homology"/>
<dbReference type="InterPro" id="IPR025997">
    <property type="entry name" value="SBP_2_dom"/>
</dbReference>
<name>A0A365L7R5_9BACL</name>
<feature type="signal peptide" evidence="3">
    <location>
        <begin position="1"/>
        <end position="20"/>
    </location>
</feature>
<dbReference type="InterPro" id="IPR028082">
    <property type="entry name" value="Peripla_BP_I"/>
</dbReference>
<dbReference type="AlphaFoldDB" id="A0A365L7R5"/>
<dbReference type="SUPFAM" id="SSF53822">
    <property type="entry name" value="Periplasmic binding protein-like I"/>
    <property type="match status" value="1"/>
</dbReference>
<dbReference type="PANTHER" id="PTHR30036:SF7">
    <property type="entry name" value="ABC TRANSPORTER PERIPLASMIC-BINDING PROTEIN YPHF"/>
    <property type="match status" value="1"/>
</dbReference>
<dbReference type="InterPro" id="IPR050555">
    <property type="entry name" value="Bact_Solute-Bind_Prot2"/>
</dbReference>
<organism evidence="5 6">
    <name type="scientific">Planococcus halotolerans</name>
    <dbReference type="NCBI Taxonomy" id="2233542"/>
    <lineage>
        <taxon>Bacteria</taxon>
        <taxon>Bacillati</taxon>
        <taxon>Bacillota</taxon>
        <taxon>Bacilli</taxon>
        <taxon>Bacillales</taxon>
        <taxon>Caryophanaceae</taxon>
        <taxon>Planococcus</taxon>
    </lineage>
</organism>
<evidence type="ECO:0000256" key="2">
    <source>
        <dbReference type="ARBA" id="ARBA00007639"/>
    </source>
</evidence>
<comment type="subcellular location">
    <subcellularLocation>
        <location evidence="1">Cell envelope</location>
    </subcellularLocation>
</comment>
<feature type="domain" description="Periplasmic binding protein" evidence="4">
    <location>
        <begin position="53"/>
        <end position="310"/>
    </location>
</feature>